<keyword evidence="4" id="KW-1185">Reference proteome</keyword>
<evidence type="ECO:0000259" key="2">
    <source>
        <dbReference type="Pfam" id="PF17667"/>
    </source>
</evidence>
<dbReference type="AlphaFoldDB" id="A0A0C3LVR2"/>
<feature type="domain" description="Fungal-type protein kinase" evidence="2">
    <location>
        <begin position="356"/>
        <end position="575"/>
    </location>
</feature>
<evidence type="ECO:0000256" key="1">
    <source>
        <dbReference type="SAM" id="MobiDB-lite"/>
    </source>
</evidence>
<reference evidence="4" key="2">
    <citation type="submission" date="2015-01" db="EMBL/GenBank/DDBJ databases">
        <title>Evolutionary Origins and Diversification of the Mycorrhizal Mutualists.</title>
        <authorList>
            <consortium name="DOE Joint Genome Institute"/>
            <consortium name="Mycorrhizal Genomics Consortium"/>
            <person name="Kohler A."/>
            <person name="Kuo A."/>
            <person name="Nagy L.G."/>
            <person name="Floudas D."/>
            <person name="Copeland A."/>
            <person name="Barry K.W."/>
            <person name="Cichocki N."/>
            <person name="Veneault-Fourrey C."/>
            <person name="LaButti K."/>
            <person name="Lindquist E.A."/>
            <person name="Lipzen A."/>
            <person name="Lundell T."/>
            <person name="Morin E."/>
            <person name="Murat C."/>
            <person name="Riley R."/>
            <person name="Ohm R."/>
            <person name="Sun H."/>
            <person name="Tunlid A."/>
            <person name="Henrissat B."/>
            <person name="Grigoriev I.V."/>
            <person name="Hibbett D.S."/>
            <person name="Martin F."/>
        </authorList>
    </citation>
    <scope>NUCLEOTIDE SEQUENCE [LARGE SCALE GENOMIC DNA]</scope>
    <source>
        <strain evidence="4">MUT 4182</strain>
    </source>
</reference>
<gene>
    <name evidence="3" type="ORF">M407DRAFT_25171</name>
</gene>
<dbReference type="Proteomes" id="UP000054248">
    <property type="component" value="Unassembled WGS sequence"/>
</dbReference>
<proteinExistence type="predicted"/>
<dbReference type="InterPro" id="IPR040976">
    <property type="entry name" value="Pkinase_fungal"/>
</dbReference>
<evidence type="ECO:0000313" key="3">
    <source>
        <dbReference type="EMBL" id="KIO25467.1"/>
    </source>
</evidence>
<feature type="compositionally biased region" description="Basic and acidic residues" evidence="1">
    <location>
        <begin position="733"/>
        <end position="742"/>
    </location>
</feature>
<dbReference type="EMBL" id="KN823041">
    <property type="protein sequence ID" value="KIO25467.1"/>
    <property type="molecule type" value="Genomic_DNA"/>
</dbReference>
<feature type="compositionally biased region" description="Acidic residues" evidence="1">
    <location>
        <begin position="743"/>
        <end position="764"/>
    </location>
</feature>
<protein>
    <recommendedName>
        <fullName evidence="2">Fungal-type protein kinase domain-containing protein</fullName>
    </recommendedName>
</protein>
<dbReference type="STRING" id="1051891.A0A0C3LVR2"/>
<sequence length="764" mass="86522">MAAQRSTTPVRPNQAPPSQSVTRVSRYFAEHKRDQVQVFAYDEKLHKLQDFESSGDLLRFLHGSSGEPIPLSSIPRINEWSAQTFLNAANTIAKSIKSERRNRLSRSESLSKLLSGALDFSTSDTLVFKNTGDKSHLGHVTDTGCRPDFIAVFDADFKNKKVLWPYIHLTGEHASKGKTREDQKRQAISYLHYLLLARPDLYVAQGMLTSRTGIIFLVGIGGHGIRSFAVRWSCKELTKLMYAFIFCLYRPGKFADPSYEIGHVRDNQVTYTIKIPAIPGVDGVATGQQVVLCRDFLPIYAASPFATRTHVFSNPNSEVTISNKRLTVLKDQLCRVGTRFHEHDILKRVHTQEEKVPGVVEAVYNAVIELPLVGEPVRREKHRLGMGQYGDPFMTIPNVKAMLEVVFDILEVLRFLRMHRKVLHRDISKGNVVYVNRPQNDTAEVRSATARECKKPPVFARYFLGESNNPHETSALLIDFNHAEILDMRTDGGRGTAVFIARAIQLGHAVQFTPWFPHPTPASPGPYAQNYPERLEKFKPGRLRAVEEHSKDSAKRAWRHELDHDVESVFWLMFYWALSARPEEHPNEPINPVAWNSLIGAAGEREALMDSLSARRNLTGTVHSAFSPLMDLISSLAGVLQLDRHWLNDSDPINDPEYIVEVFQRLVLQFILDNRGKAFMGIQVDPKRRDIPETPQILGLSSTTSQRSNSENAKKRTRTKVDDNSNQRSPKRKTLEADQNHVEEDEALPDVDDTVDDTEENWLQ</sequence>
<reference evidence="3 4" key="1">
    <citation type="submission" date="2014-04" db="EMBL/GenBank/DDBJ databases">
        <authorList>
            <consortium name="DOE Joint Genome Institute"/>
            <person name="Kuo A."/>
            <person name="Girlanda M."/>
            <person name="Perotto S."/>
            <person name="Kohler A."/>
            <person name="Nagy L.G."/>
            <person name="Floudas D."/>
            <person name="Copeland A."/>
            <person name="Barry K.W."/>
            <person name="Cichocki N."/>
            <person name="Veneault-Fourrey C."/>
            <person name="LaButti K."/>
            <person name="Lindquist E.A."/>
            <person name="Lipzen A."/>
            <person name="Lundell T."/>
            <person name="Morin E."/>
            <person name="Murat C."/>
            <person name="Sun H."/>
            <person name="Tunlid A."/>
            <person name="Henrissat B."/>
            <person name="Grigoriev I.V."/>
            <person name="Hibbett D.S."/>
            <person name="Martin F."/>
            <person name="Nordberg H.P."/>
            <person name="Cantor M.N."/>
            <person name="Hua S.X."/>
        </authorList>
    </citation>
    <scope>NUCLEOTIDE SEQUENCE [LARGE SCALE GENOMIC DNA]</scope>
    <source>
        <strain evidence="3 4">MUT 4182</strain>
    </source>
</reference>
<dbReference type="Pfam" id="PF17667">
    <property type="entry name" value="Pkinase_fungal"/>
    <property type="match status" value="1"/>
</dbReference>
<dbReference type="OrthoDB" id="5569250at2759"/>
<feature type="region of interest" description="Disordered" evidence="1">
    <location>
        <begin position="690"/>
        <end position="764"/>
    </location>
</feature>
<feature type="region of interest" description="Disordered" evidence="1">
    <location>
        <begin position="1"/>
        <end position="22"/>
    </location>
</feature>
<dbReference type="HOGENOM" id="CLU_021658_1_0_1"/>
<feature type="compositionally biased region" description="Polar residues" evidence="1">
    <location>
        <begin position="699"/>
        <end position="711"/>
    </location>
</feature>
<organism evidence="3 4">
    <name type="scientific">Tulasnella calospora MUT 4182</name>
    <dbReference type="NCBI Taxonomy" id="1051891"/>
    <lineage>
        <taxon>Eukaryota</taxon>
        <taxon>Fungi</taxon>
        <taxon>Dikarya</taxon>
        <taxon>Basidiomycota</taxon>
        <taxon>Agaricomycotina</taxon>
        <taxon>Agaricomycetes</taxon>
        <taxon>Cantharellales</taxon>
        <taxon>Tulasnellaceae</taxon>
        <taxon>Tulasnella</taxon>
    </lineage>
</organism>
<evidence type="ECO:0000313" key="4">
    <source>
        <dbReference type="Proteomes" id="UP000054248"/>
    </source>
</evidence>
<name>A0A0C3LVR2_9AGAM</name>
<accession>A0A0C3LVR2</accession>